<dbReference type="PANTHER" id="PTHR11017:SF479">
    <property type="entry name" value="DISEASE RESISTANCE PROTEIN (TIR-NBS-LRR CLASS) FAMILY"/>
    <property type="match status" value="1"/>
</dbReference>
<dbReference type="PANTHER" id="PTHR11017">
    <property type="entry name" value="LEUCINE-RICH REPEAT-CONTAINING PROTEIN"/>
    <property type="match status" value="1"/>
</dbReference>
<name>A0AA38W151_9ASTR</name>
<dbReference type="EMBL" id="JARYMX010000007">
    <property type="protein sequence ID" value="KAJ9542447.1"/>
    <property type="molecule type" value="Genomic_DNA"/>
</dbReference>
<dbReference type="SUPFAM" id="SSF52058">
    <property type="entry name" value="L domain-like"/>
    <property type="match status" value="1"/>
</dbReference>
<dbReference type="AlphaFoldDB" id="A0AA38W151"/>
<keyword evidence="2" id="KW-1185">Reference proteome</keyword>
<sequence>MEKNDLIPNMNGFIHAFGLDIVQRIFLNCRLWQPEQVHDYIKKNRLYSKSARHDSCGTWLQKLERIEAIGCSSAYGVRRYEDMCDMGFQADVFENMRNLRLLDISGSFTYCIPTTLPNKLRWLGWYDFVSFYIYLVLPCLKFIDFRNSYYLKRLPDVSWAPNVERLILSECSNMEEVHESLGSLKRLVYIDMSGCKNRKRLPSKIEMPSLDKIMNRYLPSKNLNDL</sequence>
<comment type="caution">
    <text evidence="1">The sequence shown here is derived from an EMBL/GenBank/DDBJ whole genome shotgun (WGS) entry which is preliminary data.</text>
</comment>
<accession>A0AA38W151</accession>
<evidence type="ECO:0000313" key="2">
    <source>
        <dbReference type="Proteomes" id="UP001172457"/>
    </source>
</evidence>
<proteinExistence type="predicted"/>
<evidence type="ECO:0000313" key="1">
    <source>
        <dbReference type="EMBL" id="KAJ9542447.1"/>
    </source>
</evidence>
<protein>
    <submittedName>
        <fullName evidence="1">Uncharacterized protein</fullName>
    </submittedName>
</protein>
<dbReference type="Gene3D" id="3.80.10.10">
    <property type="entry name" value="Ribonuclease Inhibitor"/>
    <property type="match status" value="1"/>
</dbReference>
<dbReference type="Proteomes" id="UP001172457">
    <property type="component" value="Chromosome 7"/>
</dbReference>
<dbReference type="InterPro" id="IPR032675">
    <property type="entry name" value="LRR_dom_sf"/>
</dbReference>
<dbReference type="InterPro" id="IPR044974">
    <property type="entry name" value="Disease_R_plants"/>
</dbReference>
<gene>
    <name evidence="1" type="ORF">OSB04_028953</name>
</gene>
<organism evidence="1 2">
    <name type="scientific">Centaurea solstitialis</name>
    <name type="common">yellow star-thistle</name>
    <dbReference type="NCBI Taxonomy" id="347529"/>
    <lineage>
        <taxon>Eukaryota</taxon>
        <taxon>Viridiplantae</taxon>
        <taxon>Streptophyta</taxon>
        <taxon>Embryophyta</taxon>
        <taxon>Tracheophyta</taxon>
        <taxon>Spermatophyta</taxon>
        <taxon>Magnoliopsida</taxon>
        <taxon>eudicotyledons</taxon>
        <taxon>Gunneridae</taxon>
        <taxon>Pentapetalae</taxon>
        <taxon>asterids</taxon>
        <taxon>campanulids</taxon>
        <taxon>Asterales</taxon>
        <taxon>Asteraceae</taxon>
        <taxon>Carduoideae</taxon>
        <taxon>Cardueae</taxon>
        <taxon>Centaureinae</taxon>
        <taxon>Centaurea</taxon>
    </lineage>
</organism>
<dbReference type="GO" id="GO:0006952">
    <property type="term" value="P:defense response"/>
    <property type="evidence" value="ECO:0007669"/>
    <property type="project" value="InterPro"/>
</dbReference>
<reference evidence="1" key="1">
    <citation type="submission" date="2023-03" db="EMBL/GenBank/DDBJ databases">
        <title>Chromosome-scale reference genome and RAD-based genetic map of yellow starthistle (Centaurea solstitialis) reveal putative structural variation and QTLs associated with invader traits.</title>
        <authorList>
            <person name="Reatini B."/>
            <person name="Cang F.A."/>
            <person name="Jiang Q."/>
            <person name="Mckibben M.T.W."/>
            <person name="Barker M.S."/>
            <person name="Rieseberg L.H."/>
            <person name="Dlugosch K.M."/>
        </authorList>
    </citation>
    <scope>NUCLEOTIDE SEQUENCE</scope>
    <source>
        <strain evidence="1">CAN-66</strain>
        <tissue evidence="1">Leaf</tissue>
    </source>
</reference>